<reference evidence="1" key="1">
    <citation type="submission" date="2013-07" db="EMBL/GenBank/DDBJ databases">
        <title>The genome of Eucalyptus grandis.</title>
        <authorList>
            <person name="Schmutz J."/>
            <person name="Hayes R."/>
            <person name="Myburg A."/>
            <person name="Tuskan G."/>
            <person name="Grattapaglia D."/>
            <person name="Rokhsar D.S."/>
        </authorList>
    </citation>
    <scope>NUCLEOTIDE SEQUENCE</scope>
    <source>
        <tissue evidence="1">Leaf extractions</tissue>
    </source>
</reference>
<name>A0A059AMM2_EUCGR</name>
<protein>
    <submittedName>
        <fullName evidence="1">Uncharacterized protein</fullName>
    </submittedName>
</protein>
<dbReference type="Gramene" id="KCW55098">
    <property type="protein sequence ID" value="KCW55098"/>
    <property type="gene ID" value="EUGRSUZ_I01057"/>
</dbReference>
<dbReference type="InParanoid" id="A0A059AMM2"/>
<evidence type="ECO:0000313" key="1">
    <source>
        <dbReference type="EMBL" id="KCW55098.1"/>
    </source>
</evidence>
<dbReference type="AlphaFoldDB" id="A0A059AMM2"/>
<organism evidence="1">
    <name type="scientific">Eucalyptus grandis</name>
    <name type="common">Flooded gum</name>
    <dbReference type="NCBI Taxonomy" id="71139"/>
    <lineage>
        <taxon>Eukaryota</taxon>
        <taxon>Viridiplantae</taxon>
        <taxon>Streptophyta</taxon>
        <taxon>Embryophyta</taxon>
        <taxon>Tracheophyta</taxon>
        <taxon>Spermatophyta</taxon>
        <taxon>Magnoliopsida</taxon>
        <taxon>eudicotyledons</taxon>
        <taxon>Gunneridae</taxon>
        <taxon>Pentapetalae</taxon>
        <taxon>rosids</taxon>
        <taxon>malvids</taxon>
        <taxon>Myrtales</taxon>
        <taxon>Myrtaceae</taxon>
        <taxon>Myrtoideae</taxon>
        <taxon>Eucalypteae</taxon>
        <taxon>Eucalyptus</taxon>
    </lineage>
</organism>
<accession>A0A059AMM2</accession>
<sequence length="101" mass="11417">MGLKVNATTAFKVDIFYISKSLIKGQKNIDTDKVFIFQTSTNSRKNLKNHSIQKKEGQILAPLGPFHMLPLDTKMHSYCMLKRTGRYHNGLLGINCFNSLG</sequence>
<proteinExistence type="predicted"/>
<gene>
    <name evidence="1" type="ORF">EUGRSUZ_I01057</name>
</gene>
<dbReference type="EMBL" id="KK198761">
    <property type="protein sequence ID" value="KCW55098.1"/>
    <property type="molecule type" value="Genomic_DNA"/>
</dbReference>